<keyword evidence="11" id="KW-1185">Reference proteome</keyword>
<evidence type="ECO:0000256" key="5">
    <source>
        <dbReference type="PROSITE-ProRule" id="PRU01363"/>
    </source>
</evidence>
<dbReference type="InterPro" id="IPR001031">
    <property type="entry name" value="Thioesterase"/>
</dbReference>
<evidence type="ECO:0000256" key="2">
    <source>
        <dbReference type="ARBA" id="ARBA00022553"/>
    </source>
</evidence>
<dbReference type="PANTHER" id="PTHR43775:SF37">
    <property type="entry name" value="SI:DKEY-61P9.11"/>
    <property type="match status" value="1"/>
</dbReference>
<evidence type="ECO:0000256" key="1">
    <source>
        <dbReference type="ARBA" id="ARBA00022450"/>
    </source>
</evidence>
<evidence type="ECO:0000313" key="10">
    <source>
        <dbReference type="EMBL" id="KAK4060472.1"/>
    </source>
</evidence>
<evidence type="ECO:0000313" key="11">
    <source>
        <dbReference type="Proteomes" id="UP001273209"/>
    </source>
</evidence>
<reference evidence="10" key="1">
    <citation type="submission" date="2023-11" db="EMBL/GenBank/DDBJ databases">
        <title>The genome sequences of three competitors of mushroom-forming fungi.</title>
        <authorList>
            <person name="Beijen E."/>
            <person name="Ohm R.A."/>
        </authorList>
    </citation>
    <scope>NUCLEOTIDE SEQUENCE</scope>
    <source>
        <strain evidence="10">CBS 100526</strain>
    </source>
</reference>
<gene>
    <name evidence="10" type="ORF">Triagg1_10742</name>
</gene>
<sequence length="1087" mass="119570">MVQKCAALASSMLACRMLASIATKVLSGDPIAYQDVTIACYNSPQDIVLSGPAASLAAFASYCKREGTKHKVLQVPYGFHSSFLDPILEELAKASAGTRAKAPQIPVGSSLLGRLLDSETPISSDYFVRHARSPVKFSSLVSDMEHWSVDDPLTILEIGPSGSTESMFKAGLNNRSLTFLPSLRPTQGTWTTLDPALQKLSQIQYPIDWRVVYHGTSAKFLTSLPRYALNKSTYFIPYKFPRTITWGACECGKAEQLQVPNYALLSLLPQHHGPATSTEARFTTTVKQISRFVKAHTVGGSHLCPASIYMEIVLQAAAHQRALDKGEDICVFDKVSFEHPFVLTEQIQHTDGIETQLDTGLFDNDWEFTCTSKTERAYCGGQLRSHHTSSQVTTDLLCRKTVQVERLKRSFAALSGQFMQTFSTRTICSMLFPRVIECKEPYLTLRHLSISDSGLEGHGTFVLEPLQSESGGRFIANTHVSPDMACICISLEHAMVSIVMSKIYGKDLQVYCCIGDIGKSFIADAYALDPQGNLIAYVEGMCFKKINLQSFKTILARSTTTVPSGRPATPASVPKPTLREKNVSMPESVIQSNTGEEMHVRSAIVSIIYDVCGLDHDPPSSKSLEELGIDSLLLIELIDTLCKKISRTDFSKFHVEDCKTIEDLITAIAEASETGVTSTEATPMQYTKLSPVVSSYDERVASAPNGQDNLATTVKSVFMDVCGLDPTAEMGHRLCFLGVDSLMTIELADALRTRLNIYIDHGHGDIAELTYQQLEDLCKAYVTSGKPPSSIPESSDEMGTPFSTPEDQGSIIEEPVADTEEKATCPSTLLYHDPTGSASLYMFHDGSGLSKMYARLDNMNRDVYGISNLSFPSFVPRNTGARTMEELASYYIKSTDLGARSDIILGGWSFGGVLAFEVSHQLLHQGIRVKGVILVDSPVPKSHEALPRQIISYILNQRRNGSFNSNRVSANSEVAMRARASIESQFRRHADMLQCYNPKRNPHGDVPCVIIKCARNMDTMSLCGVEYPFLGNSESRDQSNGEWENLTSQRIPVLDVNCNHFEVFDDVFAAHTSSQVEMACKLLESSI</sequence>
<dbReference type="PROSITE" id="PS52019">
    <property type="entry name" value="PKS_MFAS_DH"/>
    <property type="match status" value="1"/>
</dbReference>
<comment type="caution">
    <text evidence="5">Lacks conserved residue(s) required for the propagation of feature annotation.</text>
</comment>
<feature type="region of interest" description="N-terminal hotdog fold" evidence="5">
    <location>
        <begin position="265"/>
        <end position="399"/>
    </location>
</feature>
<comment type="caution">
    <text evidence="10">The sequence shown here is derived from an EMBL/GenBank/DDBJ whole genome shotgun (WGS) entry which is preliminary data.</text>
</comment>
<feature type="domain" description="PKS/mFAS DH" evidence="9">
    <location>
        <begin position="265"/>
        <end position="552"/>
    </location>
</feature>
<dbReference type="SMART" id="SM00827">
    <property type="entry name" value="PKS_AT"/>
    <property type="match status" value="1"/>
</dbReference>
<keyword evidence="2" id="KW-0597">Phosphoprotein</keyword>
<dbReference type="InterPro" id="IPR049900">
    <property type="entry name" value="PKS_mFAS_DH"/>
</dbReference>
<evidence type="ECO:0008006" key="12">
    <source>
        <dbReference type="Google" id="ProtNLM"/>
    </source>
</evidence>
<keyword evidence="7" id="KW-0732">Signal</keyword>
<dbReference type="InterPro" id="IPR016035">
    <property type="entry name" value="Acyl_Trfase/lysoPLipase"/>
</dbReference>
<dbReference type="SUPFAM" id="SSF47336">
    <property type="entry name" value="ACP-like"/>
    <property type="match status" value="2"/>
</dbReference>
<dbReference type="GO" id="GO:0004312">
    <property type="term" value="F:fatty acid synthase activity"/>
    <property type="evidence" value="ECO:0007669"/>
    <property type="project" value="TreeGrafter"/>
</dbReference>
<dbReference type="Pfam" id="PF00698">
    <property type="entry name" value="Acyl_transf_1"/>
    <property type="match status" value="1"/>
</dbReference>
<evidence type="ECO:0000259" key="8">
    <source>
        <dbReference type="PROSITE" id="PS50075"/>
    </source>
</evidence>
<dbReference type="InterPro" id="IPR009081">
    <property type="entry name" value="PP-bd_ACP"/>
</dbReference>
<dbReference type="InterPro" id="IPR042104">
    <property type="entry name" value="PKS_dehydratase_sf"/>
</dbReference>
<feature type="domain" description="Carrier" evidence="8">
    <location>
        <begin position="595"/>
        <end position="672"/>
    </location>
</feature>
<feature type="chain" id="PRO_5042228092" description="Carrier domain-containing protein" evidence="7">
    <location>
        <begin position="28"/>
        <end position="1087"/>
    </location>
</feature>
<dbReference type="Pfam" id="PF00550">
    <property type="entry name" value="PP-binding"/>
    <property type="match status" value="1"/>
</dbReference>
<dbReference type="InterPro" id="IPR029058">
    <property type="entry name" value="AB_hydrolase_fold"/>
</dbReference>
<dbReference type="SUPFAM" id="SSF53474">
    <property type="entry name" value="alpha/beta-Hydrolases"/>
    <property type="match status" value="1"/>
</dbReference>
<dbReference type="Pfam" id="PF00975">
    <property type="entry name" value="Thioesterase"/>
    <property type="match status" value="1"/>
</dbReference>
<proteinExistence type="predicted"/>
<dbReference type="InterPro" id="IPR006162">
    <property type="entry name" value="Ppantetheine_attach_site"/>
</dbReference>
<evidence type="ECO:0000259" key="9">
    <source>
        <dbReference type="PROSITE" id="PS52019"/>
    </source>
</evidence>
<dbReference type="PROSITE" id="PS00012">
    <property type="entry name" value="PHOSPHOPANTETHEINE"/>
    <property type="match status" value="1"/>
</dbReference>
<dbReference type="Gene3D" id="3.40.50.1820">
    <property type="entry name" value="alpha/beta hydrolase"/>
    <property type="match status" value="1"/>
</dbReference>
<feature type="signal peptide" evidence="7">
    <location>
        <begin position="1"/>
        <end position="27"/>
    </location>
</feature>
<dbReference type="InterPro" id="IPR036736">
    <property type="entry name" value="ACP-like_sf"/>
</dbReference>
<dbReference type="SUPFAM" id="SSF52151">
    <property type="entry name" value="FabD/lysophospholipase-like"/>
    <property type="match status" value="1"/>
</dbReference>
<dbReference type="AlphaFoldDB" id="A0AAE1IWI7"/>
<evidence type="ECO:0000256" key="4">
    <source>
        <dbReference type="ARBA" id="ARBA00023268"/>
    </source>
</evidence>
<dbReference type="RefSeq" id="XP_062750285.1">
    <property type="nucleotide sequence ID" value="XM_062894847.1"/>
</dbReference>
<dbReference type="Gene3D" id="1.10.1200.10">
    <property type="entry name" value="ACP-like"/>
    <property type="match status" value="2"/>
</dbReference>
<dbReference type="Pfam" id="PF21089">
    <property type="entry name" value="PKS_DH_N"/>
    <property type="match status" value="1"/>
</dbReference>
<evidence type="ECO:0000256" key="3">
    <source>
        <dbReference type="ARBA" id="ARBA00022679"/>
    </source>
</evidence>
<feature type="region of interest" description="C-terminal hotdog fold" evidence="5">
    <location>
        <begin position="410"/>
        <end position="552"/>
    </location>
</feature>
<dbReference type="Gene3D" id="3.30.70.3290">
    <property type="match status" value="1"/>
</dbReference>
<dbReference type="Proteomes" id="UP001273209">
    <property type="component" value="Unassembled WGS sequence"/>
</dbReference>
<dbReference type="GeneID" id="87914752"/>
<protein>
    <recommendedName>
        <fullName evidence="12">Carrier domain-containing protein</fullName>
    </recommendedName>
</protein>
<evidence type="ECO:0000256" key="6">
    <source>
        <dbReference type="SAM" id="MobiDB-lite"/>
    </source>
</evidence>
<keyword evidence="4" id="KW-0511">Multifunctional enzyme</keyword>
<dbReference type="PANTHER" id="PTHR43775">
    <property type="entry name" value="FATTY ACID SYNTHASE"/>
    <property type="match status" value="1"/>
</dbReference>
<feature type="region of interest" description="Disordered" evidence="6">
    <location>
        <begin position="785"/>
        <end position="807"/>
    </location>
</feature>
<organism evidence="10 11">
    <name type="scientific">Trichoderma aggressivum f. europaeum</name>
    <dbReference type="NCBI Taxonomy" id="173218"/>
    <lineage>
        <taxon>Eukaryota</taxon>
        <taxon>Fungi</taxon>
        <taxon>Dikarya</taxon>
        <taxon>Ascomycota</taxon>
        <taxon>Pezizomycotina</taxon>
        <taxon>Sordariomycetes</taxon>
        <taxon>Hypocreomycetidae</taxon>
        <taxon>Hypocreales</taxon>
        <taxon>Hypocreaceae</taxon>
        <taxon>Trichoderma</taxon>
    </lineage>
</organism>
<dbReference type="InterPro" id="IPR014043">
    <property type="entry name" value="Acyl_transferase_dom"/>
</dbReference>
<accession>A0AAE1IWI7</accession>
<dbReference type="InterPro" id="IPR049552">
    <property type="entry name" value="PKS_DH_N"/>
</dbReference>
<dbReference type="PROSITE" id="PS51257">
    <property type="entry name" value="PROKAR_LIPOPROTEIN"/>
    <property type="match status" value="1"/>
</dbReference>
<dbReference type="PROSITE" id="PS50075">
    <property type="entry name" value="CARRIER"/>
    <property type="match status" value="1"/>
</dbReference>
<keyword evidence="1" id="KW-0596">Phosphopantetheine</keyword>
<dbReference type="EMBL" id="JAWRVG010000084">
    <property type="protein sequence ID" value="KAK4060472.1"/>
    <property type="molecule type" value="Genomic_DNA"/>
</dbReference>
<dbReference type="InterPro" id="IPR050091">
    <property type="entry name" value="PKS_NRPS_Biosynth_Enz"/>
</dbReference>
<name>A0AAE1IWI7_9HYPO</name>
<dbReference type="Gene3D" id="3.10.129.110">
    <property type="entry name" value="Polyketide synthase dehydratase"/>
    <property type="match status" value="1"/>
</dbReference>
<evidence type="ECO:0000256" key="7">
    <source>
        <dbReference type="SAM" id="SignalP"/>
    </source>
</evidence>
<dbReference type="Gene3D" id="3.40.366.10">
    <property type="entry name" value="Malonyl-Coenzyme A Acyl Carrier Protein, domain 2"/>
    <property type="match status" value="1"/>
</dbReference>
<dbReference type="GO" id="GO:0006633">
    <property type="term" value="P:fatty acid biosynthetic process"/>
    <property type="evidence" value="ECO:0007669"/>
    <property type="project" value="TreeGrafter"/>
</dbReference>
<keyword evidence="3" id="KW-0808">Transferase</keyword>
<dbReference type="InterPro" id="IPR001227">
    <property type="entry name" value="Ac_transferase_dom_sf"/>
</dbReference>